<evidence type="ECO:0000313" key="1">
    <source>
        <dbReference type="EMBL" id="GAL82012.1"/>
    </source>
</evidence>
<proteinExistence type="predicted"/>
<evidence type="ECO:0000313" key="2">
    <source>
        <dbReference type="Proteomes" id="UP000029643"/>
    </source>
</evidence>
<dbReference type="Proteomes" id="UP000029643">
    <property type="component" value="Unassembled WGS sequence"/>
</dbReference>
<protein>
    <submittedName>
        <fullName evidence="1">Putative outer membrane protein</fullName>
    </submittedName>
</protein>
<dbReference type="AlphaFoldDB" id="A0A090X6W9"/>
<name>A0A090X6W9_9FLAO</name>
<accession>A0A090X6W9</accession>
<gene>
    <name evidence="1" type="ORF">JCM19274_2723</name>
</gene>
<organism evidence="1 2">
    <name type="scientific">Algibacter lectus</name>
    <dbReference type="NCBI Taxonomy" id="221126"/>
    <lineage>
        <taxon>Bacteria</taxon>
        <taxon>Pseudomonadati</taxon>
        <taxon>Bacteroidota</taxon>
        <taxon>Flavobacteriia</taxon>
        <taxon>Flavobacteriales</taxon>
        <taxon>Flavobacteriaceae</taxon>
        <taxon>Algibacter</taxon>
    </lineage>
</organism>
<sequence length="61" mass="6616">MRFYFSGENLLTFSPLTDYIDPEAASASVNLNNPSTSANRGGKAQTTPFSTTYSLGMSLKF</sequence>
<dbReference type="EMBL" id="BBNU01000021">
    <property type="protein sequence ID" value="GAL82012.1"/>
    <property type="molecule type" value="Genomic_DNA"/>
</dbReference>
<reference evidence="1 2" key="1">
    <citation type="journal article" date="2014" name="Genome Announc.">
        <title>Draft Genome Sequences of Marine Flavobacterium Algibacter lectus Strains SS8 and NR4.</title>
        <authorList>
            <person name="Takatani N."/>
            <person name="Nakanishi M."/>
            <person name="Meirelles P."/>
            <person name="Mino S."/>
            <person name="Suda W."/>
            <person name="Oshima K."/>
            <person name="Hattori M."/>
            <person name="Ohkuma M."/>
            <person name="Hosokawa M."/>
            <person name="Miyashita K."/>
            <person name="Thompson F.L."/>
            <person name="Niwa A."/>
            <person name="Sawabe T."/>
            <person name="Sawabe T."/>
        </authorList>
    </citation>
    <scope>NUCLEOTIDE SEQUENCE [LARGE SCALE GENOMIC DNA]</scope>
    <source>
        <strain evidence="2">JCM19274</strain>
    </source>
</reference>
<comment type="caution">
    <text evidence="1">The sequence shown here is derived from an EMBL/GenBank/DDBJ whole genome shotgun (WGS) entry which is preliminary data.</text>
</comment>